<dbReference type="NCBIfam" id="TIGR03557">
    <property type="entry name" value="F420_G6P_family"/>
    <property type="match status" value="1"/>
</dbReference>
<dbReference type="PANTHER" id="PTHR43244">
    <property type="match status" value="1"/>
</dbReference>
<keyword evidence="4" id="KW-1185">Reference proteome</keyword>
<proteinExistence type="predicted"/>
<dbReference type="InterPro" id="IPR011251">
    <property type="entry name" value="Luciferase-like_dom"/>
</dbReference>
<dbReference type="InterPro" id="IPR019945">
    <property type="entry name" value="F420_G6P_DH-rel"/>
</dbReference>
<name>A0ABN3KD94_9ACTN</name>
<dbReference type="InterPro" id="IPR050564">
    <property type="entry name" value="F420-G6PD/mer"/>
</dbReference>
<sequence length="318" mass="34438">MKIGYKLFAEAYEPKEIVRQAREAERAGFDFVEVSDHYHPWLYSHGHSGFVWSMLAAAASRTETIHLATGVTCPFMRYHPAIVAQAAATTALLSDGRFTLGVGSGERLNEHVTGAPWPSVTVRHTMLREALEIIRLLWSGGYQSYEGKYLSLDDARVFDLPGERPQIIVAASGGRSAEIAASHGDGLFATEPASDVIGAYAQAGGTGPRYCEVPLAYAKDEAAAAASAHRLMRFGLTGWKVQAELPNPINFEAATASITEEDMHAAFGCGPDPVRHLEVVRRFTDAGFDHLTLMNAGPDVDGFFDFYATELSGRLVGS</sequence>
<protein>
    <submittedName>
        <fullName evidence="3">LLM class F420-dependent oxidoreductase</fullName>
    </submittedName>
</protein>
<dbReference type="SUPFAM" id="SSF51679">
    <property type="entry name" value="Bacterial luciferase-like"/>
    <property type="match status" value="1"/>
</dbReference>
<evidence type="ECO:0000313" key="4">
    <source>
        <dbReference type="Proteomes" id="UP001501231"/>
    </source>
</evidence>
<dbReference type="InterPro" id="IPR036661">
    <property type="entry name" value="Luciferase-like_sf"/>
</dbReference>
<evidence type="ECO:0000256" key="1">
    <source>
        <dbReference type="ARBA" id="ARBA00023002"/>
    </source>
</evidence>
<dbReference type="Pfam" id="PF00296">
    <property type="entry name" value="Bac_luciferase"/>
    <property type="match status" value="1"/>
</dbReference>
<reference evidence="3 4" key="1">
    <citation type="journal article" date="2019" name="Int. J. Syst. Evol. Microbiol.">
        <title>The Global Catalogue of Microorganisms (GCM) 10K type strain sequencing project: providing services to taxonomists for standard genome sequencing and annotation.</title>
        <authorList>
            <consortium name="The Broad Institute Genomics Platform"/>
            <consortium name="The Broad Institute Genome Sequencing Center for Infectious Disease"/>
            <person name="Wu L."/>
            <person name="Ma J."/>
        </authorList>
    </citation>
    <scope>NUCLEOTIDE SEQUENCE [LARGE SCALE GENOMIC DNA]</scope>
    <source>
        <strain evidence="3 4">JCM 3325</strain>
    </source>
</reference>
<evidence type="ECO:0000313" key="3">
    <source>
        <dbReference type="EMBL" id="GAA2456332.1"/>
    </source>
</evidence>
<evidence type="ECO:0000259" key="2">
    <source>
        <dbReference type="Pfam" id="PF00296"/>
    </source>
</evidence>
<comment type="caution">
    <text evidence="3">The sequence shown here is derived from an EMBL/GenBank/DDBJ whole genome shotgun (WGS) entry which is preliminary data.</text>
</comment>
<organism evidence="3 4">
    <name type="scientific">Actinomadura vinacea</name>
    <dbReference type="NCBI Taxonomy" id="115336"/>
    <lineage>
        <taxon>Bacteria</taxon>
        <taxon>Bacillati</taxon>
        <taxon>Actinomycetota</taxon>
        <taxon>Actinomycetes</taxon>
        <taxon>Streptosporangiales</taxon>
        <taxon>Thermomonosporaceae</taxon>
        <taxon>Actinomadura</taxon>
    </lineage>
</organism>
<accession>A0ABN3KD94</accession>
<dbReference type="Proteomes" id="UP001501231">
    <property type="component" value="Unassembled WGS sequence"/>
</dbReference>
<feature type="domain" description="Luciferase-like" evidence="2">
    <location>
        <begin position="12"/>
        <end position="290"/>
    </location>
</feature>
<keyword evidence="1" id="KW-0560">Oxidoreductase</keyword>
<gene>
    <name evidence="3" type="ORF">GCM10010191_89660</name>
</gene>
<dbReference type="PANTHER" id="PTHR43244:SF1">
    <property type="entry name" value="5,10-METHYLENETETRAHYDROMETHANOPTERIN REDUCTASE"/>
    <property type="match status" value="1"/>
</dbReference>
<dbReference type="CDD" id="cd01097">
    <property type="entry name" value="Tetrahydromethanopterin_reductase"/>
    <property type="match status" value="1"/>
</dbReference>
<dbReference type="EMBL" id="BAAARW010000044">
    <property type="protein sequence ID" value="GAA2456332.1"/>
    <property type="molecule type" value="Genomic_DNA"/>
</dbReference>
<dbReference type="Gene3D" id="3.20.20.30">
    <property type="entry name" value="Luciferase-like domain"/>
    <property type="match status" value="1"/>
</dbReference>
<dbReference type="RefSeq" id="WP_344597861.1">
    <property type="nucleotide sequence ID" value="NZ_BAAARW010000044.1"/>
</dbReference>